<feature type="transmembrane region" description="Helical" evidence="1">
    <location>
        <begin position="168"/>
        <end position="191"/>
    </location>
</feature>
<dbReference type="VEuPathDB" id="TriTrypDB:LMJLV39_340016700"/>
<dbReference type="eggNOG" id="ENOG502SHQY">
    <property type="taxonomic scope" value="Eukaryota"/>
</dbReference>
<dbReference type="Pfam" id="PF07344">
    <property type="entry name" value="Amastin"/>
    <property type="match status" value="1"/>
</dbReference>
<dbReference type="OMA" id="CMLDCYL"/>
<reference evidence="2 3" key="1">
    <citation type="journal article" date="2005" name="Science">
        <title>The genome of the kinetoplastid parasite, Leishmania major.</title>
        <authorList>
            <person name="Ivens A.C."/>
            <person name="Peacock C.S."/>
            <person name="Worthey E.A."/>
            <person name="Murphy L."/>
            <person name="Aggarwal G."/>
            <person name="Berriman M."/>
            <person name="Sisk E."/>
            <person name="Rajandream M.A."/>
            <person name="Adlem E."/>
            <person name="Aert R."/>
            <person name="Anupama A."/>
            <person name="Apostolou Z."/>
            <person name="Attipoe P."/>
            <person name="Bason N."/>
            <person name="Bauser C."/>
            <person name="Beck A."/>
            <person name="Beverley S.M."/>
            <person name="Bianchettin G."/>
            <person name="Borzym K."/>
            <person name="Bothe G."/>
            <person name="Bruschi C.V."/>
            <person name="Collins M."/>
            <person name="Cadag E."/>
            <person name="Ciarloni L."/>
            <person name="Clayton C."/>
            <person name="Coulson R.M."/>
            <person name="Cronin A."/>
            <person name="Cruz A.K."/>
            <person name="Davies R.M."/>
            <person name="De Gaudenzi J."/>
            <person name="Dobson D.E."/>
            <person name="Duesterhoeft A."/>
            <person name="Fazelina G."/>
            <person name="Fosker N."/>
            <person name="Frasch A.C."/>
            <person name="Fraser A."/>
            <person name="Fuchs M."/>
            <person name="Gabel C."/>
            <person name="Goble A."/>
            <person name="Goffeau A."/>
            <person name="Harris D."/>
            <person name="Hertz-Fowler C."/>
            <person name="Hilbert H."/>
            <person name="Horn D."/>
            <person name="Huang Y."/>
            <person name="Klages S."/>
            <person name="Knights A."/>
            <person name="Kube M."/>
            <person name="Larke N."/>
            <person name="Litvin L."/>
            <person name="Lord A."/>
            <person name="Louie T."/>
            <person name="Marra M."/>
            <person name="Masuy D."/>
            <person name="Matthews K."/>
            <person name="Michaeli S."/>
            <person name="Mottram J.C."/>
            <person name="Muller-Auer S."/>
            <person name="Munden H."/>
            <person name="Nelson S."/>
            <person name="Norbertczak H."/>
            <person name="Oliver K."/>
            <person name="O'neil S."/>
            <person name="Pentony M."/>
            <person name="Pohl T.M."/>
            <person name="Price C."/>
            <person name="Purnelle B."/>
            <person name="Quail M.A."/>
            <person name="Rabbinowitsch E."/>
            <person name="Reinhardt R."/>
            <person name="Rieger M."/>
            <person name="Rinta J."/>
            <person name="Robben J."/>
            <person name="Robertson L."/>
            <person name="Ruiz J.C."/>
            <person name="Rutter S."/>
            <person name="Saunders D."/>
            <person name="Schafer M."/>
            <person name="Schein J."/>
            <person name="Schwartz D.C."/>
            <person name="Seeger K."/>
            <person name="Seyler A."/>
            <person name="Sharp S."/>
            <person name="Shin H."/>
            <person name="Sivam D."/>
            <person name="Squares R."/>
            <person name="Squares S."/>
            <person name="Tosato V."/>
            <person name="Vogt C."/>
            <person name="Volckaert G."/>
            <person name="Wambutt R."/>
            <person name="Warren T."/>
            <person name="Wedler H."/>
            <person name="Woodward J."/>
            <person name="Zhou S."/>
            <person name="Zimmermann W."/>
            <person name="Smith D.F."/>
            <person name="Blackwell J.M."/>
            <person name="Stuart K.D."/>
            <person name="Barrell B."/>
            <person name="Myler P.J."/>
        </authorList>
    </citation>
    <scope>NUCLEOTIDE SEQUENCE [LARGE SCALE GENOMIC DNA]</scope>
    <source>
        <strain evidence="3">MHOM/IL/81/Friedlin</strain>
    </source>
</reference>
<reference evidence="2 3" key="2">
    <citation type="journal article" date="2011" name="Genome Res.">
        <title>Chromosome and gene copy number variation allow major structural change between species and strains of Leishmania.</title>
        <authorList>
            <person name="Rogers M.B."/>
            <person name="Hilley J.D."/>
            <person name="Dickens N.J."/>
            <person name="Wilkes J."/>
            <person name="Bates P.A."/>
            <person name="Depledge D.P."/>
            <person name="Harris D."/>
            <person name="Her Y."/>
            <person name="Herzyk P."/>
            <person name="Imamura H."/>
            <person name="Otto T.D."/>
            <person name="Sanders M."/>
            <person name="Seeger K."/>
            <person name="Dujardin J.C."/>
            <person name="Berriman M."/>
            <person name="Smith D.F."/>
            <person name="Hertz-Fowler C."/>
            <person name="Mottram J.C."/>
        </authorList>
    </citation>
    <scope>NUCLEOTIDE SEQUENCE [LARGE SCALE GENOMIC DNA]</scope>
    <source>
        <strain evidence="3">MHOM/IL/81/Friedlin</strain>
    </source>
</reference>
<keyword evidence="1" id="KW-0812">Transmembrane</keyword>
<dbReference type="AlphaFoldDB" id="Q4Q3A7"/>
<dbReference type="RefSeq" id="XP_001686191.1">
    <property type="nucleotide sequence ID" value="XM_001686139.1"/>
</dbReference>
<evidence type="ECO:0000313" key="2">
    <source>
        <dbReference type="EMBL" id="CAJ07805.1"/>
    </source>
</evidence>
<accession>Q4Q3A7</accession>
<keyword evidence="1" id="KW-0472">Membrane</keyword>
<feature type="transmembrane region" description="Helical" evidence="1">
    <location>
        <begin position="79"/>
        <end position="100"/>
    </location>
</feature>
<evidence type="ECO:0000256" key="1">
    <source>
        <dbReference type="SAM" id="Phobius"/>
    </source>
</evidence>
<organism evidence="2 3">
    <name type="scientific">Leishmania major</name>
    <dbReference type="NCBI Taxonomy" id="5664"/>
    <lineage>
        <taxon>Eukaryota</taxon>
        <taxon>Discoba</taxon>
        <taxon>Euglenozoa</taxon>
        <taxon>Kinetoplastea</taxon>
        <taxon>Metakinetoplastina</taxon>
        <taxon>Trypanosomatida</taxon>
        <taxon>Trypanosomatidae</taxon>
        <taxon>Leishmaniinae</taxon>
        <taxon>Leishmania</taxon>
    </lineage>
</organism>
<dbReference type="HOGENOM" id="CLU_092986_0_0_1"/>
<protein>
    <submittedName>
        <fullName evidence="2">Amastin-like protein</fullName>
    </submittedName>
</protein>
<evidence type="ECO:0000313" key="3">
    <source>
        <dbReference type="Proteomes" id="UP000000542"/>
    </source>
</evidence>
<dbReference type="PANTHER" id="PTHR33297">
    <property type="entry name" value="AMASTIN-LIKE SURFACE PROTEIN-LIKE PROTEIN-RELATED"/>
    <property type="match status" value="1"/>
</dbReference>
<dbReference type="VEuPathDB" id="TriTrypDB:LMJSD75_340016700"/>
<dbReference type="EMBL" id="FR796430">
    <property type="protein sequence ID" value="CAJ07805.1"/>
    <property type="molecule type" value="Genomic_DNA"/>
</dbReference>
<proteinExistence type="predicted"/>
<keyword evidence="3" id="KW-1185">Reference proteome</keyword>
<dbReference type="Proteomes" id="UP000000542">
    <property type="component" value="Chromosome 34"/>
</dbReference>
<gene>
    <name evidence="2" type="ORF">LMJF_34_0980</name>
</gene>
<dbReference type="InterPro" id="IPR009944">
    <property type="entry name" value="Amastin"/>
</dbReference>
<dbReference type="GeneID" id="5654855"/>
<name>Q4Q3A7_LEIMA</name>
<sequence length="193" mass="20802">MGCISGIVFGVLQFVAILFVAVGTPLAMYMPLNDSVLHVYNGYCVSLWGIRDRCLILLYSVSPNDVWSECHGRVGRFKIAQVCAIAGAVILAASLLGSFLDACCCCCIKWVCILLNLLAAALLAISWGCMLDCYLHNQGSHIVNNVDVCTQMRNFTGVDNAHPEGMQLGVGFGLLVTACIVSFVNIFVMLIPC</sequence>
<keyword evidence="1" id="KW-1133">Transmembrane helix</keyword>
<feature type="transmembrane region" description="Helical" evidence="1">
    <location>
        <begin position="107"/>
        <end position="127"/>
    </location>
</feature>
<dbReference type="PANTHER" id="PTHR33297:SF4">
    <property type="entry name" value="AMASTIN"/>
    <property type="match status" value="1"/>
</dbReference>
<dbReference type="KEGG" id="lma:LMJF_34_0980"/>
<feature type="transmembrane region" description="Helical" evidence="1">
    <location>
        <begin position="7"/>
        <end position="30"/>
    </location>
</feature>
<dbReference type="InParanoid" id="Q4Q3A7"/>
<dbReference type="VEuPathDB" id="TriTrypDB:LMJFC_340017800"/>
<dbReference type="VEuPathDB" id="TriTrypDB:LmjF.34.0980"/>